<gene>
    <name evidence="3" type="ORF">CCACVL1_15169</name>
</gene>
<evidence type="ECO:0008006" key="5">
    <source>
        <dbReference type="Google" id="ProtNLM"/>
    </source>
</evidence>
<dbReference type="AlphaFoldDB" id="A0A1R3I3K9"/>
<accession>A0A1R3I3K9</accession>
<keyword evidence="4" id="KW-1185">Reference proteome</keyword>
<dbReference type="OrthoDB" id="432835at2759"/>
<keyword evidence="2" id="KW-0472">Membrane</keyword>
<dbReference type="Proteomes" id="UP000188268">
    <property type="component" value="Unassembled WGS sequence"/>
</dbReference>
<name>A0A1R3I3K9_COCAP</name>
<comment type="caution">
    <text evidence="3">The sequence shown here is derived from an EMBL/GenBank/DDBJ whole genome shotgun (WGS) entry which is preliminary data.</text>
</comment>
<keyword evidence="2" id="KW-1133">Transmembrane helix</keyword>
<feature type="transmembrane region" description="Helical" evidence="2">
    <location>
        <begin position="12"/>
        <end position="33"/>
    </location>
</feature>
<dbReference type="EMBL" id="AWWV01010783">
    <property type="protein sequence ID" value="OMO77185.1"/>
    <property type="molecule type" value="Genomic_DNA"/>
</dbReference>
<proteinExistence type="predicted"/>
<evidence type="ECO:0000256" key="1">
    <source>
        <dbReference type="SAM" id="MobiDB-lite"/>
    </source>
</evidence>
<feature type="compositionally biased region" description="Polar residues" evidence="1">
    <location>
        <begin position="230"/>
        <end position="243"/>
    </location>
</feature>
<dbReference type="OMA" id="KNANDDW"/>
<keyword evidence="2" id="KW-0812">Transmembrane</keyword>
<feature type="region of interest" description="Disordered" evidence="1">
    <location>
        <begin position="198"/>
        <end position="259"/>
    </location>
</feature>
<evidence type="ECO:0000313" key="4">
    <source>
        <dbReference type="Proteomes" id="UP000188268"/>
    </source>
</evidence>
<dbReference type="STRING" id="210143.A0A1R3I3K9"/>
<feature type="transmembrane region" description="Helical" evidence="2">
    <location>
        <begin position="142"/>
        <end position="164"/>
    </location>
</feature>
<organism evidence="3 4">
    <name type="scientific">Corchorus capsularis</name>
    <name type="common">Jute</name>
    <dbReference type="NCBI Taxonomy" id="210143"/>
    <lineage>
        <taxon>Eukaryota</taxon>
        <taxon>Viridiplantae</taxon>
        <taxon>Streptophyta</taxon>
        <taxon>Embryophyta</taxon>
        <taxon>Tracheophyta</taxon>
        <taxon>Spermatophyta</taxon>
        <taxon>Magnoliopsida</taxon>
        <taxon>eudicotyledons</taxon>
        <taxon>Gunneridae</taxon>
        <taxon>Pentapetalae</taxon>
        <taxon>rosids</taxon>
        <taxon>malvids</taxon>
        <taxon>Malvales</taxon>
        <taxon>Malvaceae</taxon>
        <taxon>Grewioideae</taxon>
        <taxon>Apeibeae</taxon>
        <taxon>Corchorus</taxon>
    </lineage>
</organism>
<protein>
    <recommendedName>
        <fullName evidence="5">Tobamovirus multiplication protein 2A</fullName>
    </recommendedName>
</protein>
<feature type="compositionally biased region" description="Basic and acidic residues" evidence="1">
    <location>
        <begin position="250"/>
        <end position="259"/>
    </location>
</feature>
<evidence type="ECO:0000256" key="2">
    <source>
        <dbReference type="SAM" id="Phobius"/>
    </source>
</evidence>
<evidence type="ECO:0000313" key="3">
    <source>
        <dbReference type="EMBL" id="OMO77185.1"/>
    </source>
</evidence>
<sequence length="259" mass="29457">MACKGCLECLLKLLNFLMTIVGLAMVGYGIYLFVEYKNASDTLLSPVGSDQDLVQLGRPMLMAVSLSSNIFDNLPKAWRGSLRYLLFWLYRSCNAEFMLFDLLELGCAAFIFFDKSWKDELPGDRTGYFDMIYGFVREHWSIARWVALGIVILEALIFLLALMVRAANKPAEYDSDDEFIQPRQQIRQPLINRAPAPATGVPVSGSLDQRPSRNDAWSTRMREKYGLDTSEFTYNPSESNRYPQATPPPAEERSRCTIM</sequence>
<reference evidence="3 4" key="1">
    <citation type="submission" date="2013-09" db="EMBL/GenBank/DDBJ databases">
        <title>Corchorus capsularis genome sequencing.</title>
        <authorList>
            <person name="Alam M."/>
            <person name="Haque M.S."/>
            <person name="Islam M.S."/>
            <person name="Emdad E.M."/>
            <person name="Islam M.M."/>
            <person name="Ahmed B."/>
            <person name="Halim A."/>
            <person name="Hossen Q.M.M."/>
            <person name="Hossain M.Z."/>
            <person name="Ahmed R."/>
            <person name="Khan M.M."/>
            <person name="Islam R."/>
            <person name="Rashid M.M."/>
            <person name="Khan S.A."/>
            <person name="Rahman M.S."/>
            <person name="Alam M."/>
        </authorList>
    </citation>
    <scope>NUCLEOTIDE SEQUENCE [LARGE SCALE GENOMIC DNA]</scope>
    <source>
        <strain evidence="4">cv. CVL-1</strain>
        <tissue evidence="3">Whole seedling</tissue>
    </source>
</reference>
<dbReference type="Gramene" id="OMO77185">
    <property type="protein sequence ID" value="OMO77185"/>
    <property type="gene ID" value="CCACVL1_15169"/>
</dbReference>